<dbReference type="OrthoDB" id="6058985at2"/>
<keyword evidence="2" id="KW-1185">Reference proteome</keyword>
<dbReference type="EMBL" id="CP023406">
    <property type="protein sequence ID" value="ATD66387.1"/>
    <property type="molecule type" value="Genomic_DNA"/>
</dbReference>
<dbReference type="KEGG" id="lum:CNR27_02095"/>
<dbReference type="SUPFAM" id="SSF55486">
    <property type="entry name" value="Metalloproteases ('zincins'), catalytic domain"/>
    <property type="match status" value="1"/>
</dbReference>
<dbReference type="Proteomes" id="UP000218968">
    <property type="component" value="Chromosome"/>
</dbReference>
<name>A0A290XB65_9GAMM</name>
<sequence length="270" mass="29203">MLDAIASRNPELRAWSAASLLRAGAFQALPCASDRTSVSEGVRRMLGAIAGATATGSAERELVASEDSVTAGGVRDAYDLQLYREPDGSFALELDMKIEFDFTEGPDGQRWTAAERQQFIDDYTAAVEAAWHGHTFTDDNGEQITLDIKLDVGERPGGFFGGVRDVLDTSENWSIEVVKIDAGGFSQSYVVPGQNTGRFDSEDVNPVSKGASDPQVGAAHEFGHMIGLPDEYNGKGGPEAQNDTDSIMHTGMDVRDRHMDLVEAWVNRNN</sequence>
<proteinExistence type="predicted"/>
<evidence type="ECO:0000313" key="2">
    <source>
        <dbReference type="Proteomes" id="UP000218968"/>
    </source>
</evidence>
<evidence type="ECO:0000313" key="1">
    <source>
        <dbReference type="EMBL" id="ATD66387.1"/>
    </source>
</evidence>
<reference evidence="2" key="1">
    <citation type="submission" date="2017-09" db="EMBL/GenBank/DDBJ databases">
        <title>Luteimonas liuhanmingii sp.nov., isolated from the intestinal contents of Tibetan Plateau Pika in Yushu, Qinghai Province, China.</title>
        <authorList>
            <person name="Gui Z."/>
        </authorList>
    </citation>
    <scope>NUCLEOTIDE SEQUENCE [LARGE SCALE GENOMIC DNA]</scope>
    <source>
        <strain evidence="2">100111</strain>
    </source>
</reference>
<protein>
    <submittedName>
        <fullName evidence="1">Uncharacterized protein</fullName>
    </submittedName>
</protein>
<dbReference type="AlphaFoldDB" id="A0A290XB65"/>
<organism evidence="1 2">
    <name type="scientific">Luteimonas chenhongjianii</name>
    <dbReference type="NCBI Taxonomy" id="2006110"/>
    <lineage>
        <taxon>Bacteria</taxon>
        <taxon>Pseudomonadati</taxon>
        <taxon>Pseudomonadota</taxon>
        <taxon>Gammaproteobacteria</taxon>
        <taxon>Lysobacterales</taxon>
        <taxon>Lysobacteraceae</taxon>
        <taxon>Luteimonas</taxon>
    </lineage>
</organism>
<dbReference type="RefSeq" id="WP_096296717.1">
    <property type="nucleotide sequence ID" value="NZ_CP023406.1"/>
</dbReference>
<accession>A0A290XB65</accession>
<gene>
    <name evidence="1" type="ORF">CNR27_02095</name>
</gene>